<sequence length="310" mass="33573">MNTTPLLSIVTVTYQDLPGLDRTLRSLKNLAAVAGPDLEVVVIDGGSGPAAHEAIAEMLATTVAGRARVRLVSEPDKGIYDAMNKGLRLTTGAHVWFLNGGDECCLASWSGLKAQFDSSQQRMLLADYLLDTGRGQIHRKARGGSYIWHGLPTSHQAIFYPGEQARESGYDLTYRIVGDYEFTARMIADGIPTQNWYEPVAVFHAGGVSQANTHLLAREAAQVQREILHSPFPRRLLSQARHFISRNLRAFQTRHALADPVPAASPPSALAKFSAGRAKNLAGRAAGPLLAGVSRPPQVDPQTQPPRSPQ</sequence>
<dbReference type="Proteomes" id="UP000272015">
    <property type="component" value="Unassembled WGS sequence"/>
</dbReference>
<dbReference type="PANTHER" id="PTHR43685">
    <property type="entry name" value="GLYCOSYLTRANSFERASE"/>
    <property type="match status" value="1"/>
</dbReference>
<feature type="region of interest" description="Disordered" evidence="1">
    <location>
        <begin position="286"/>
        <end position="310"/>
    </location>
</feature>
<dbReference type="EMBL" id="QZVS01000053">
    <property type="protein sequence ID" value="RJT91026.1"/>
    <property type="molecule type" value="Genomic_DNA"/>
</dbReference>
<dbReference type="InterPro" id="IPR001173">
    <property type="entry name" value="Glyco_trans_2-like"/>
</dbReference>
<dbReference type="InterPro" id="IPR029044">
    <property type="entry name" value="Nucleotide-diphossugar_trans"/>
</dbReference>
<keyword evidence="3" id="KW-0808">Transferase</keyword>
<evidence type="ECO:0000313" key="4">
    <source>
        <dbReference type="Proteomes" id="UP000272015"/>
    </source>
</evidence>
<dbReference type="PANTHER" id="PTHR43685:SF2">
    <property type="entry name" value="GLYCOSYLTRANSFERASE 2-LIKE DOMAIN-CONTAINING PROTEIN"/>
    <property type="match status" value="1"/>
</dbReference>
<gene>
    <name evidence="3" type="primary">wcaE</name>
    <name evidence="3" type="ORF">D6T64_02710</name>
</gene>
<dbReference type="GO" id="GO:0016740">
    <property type="term" value="F:transferase activity"/>
    <property type="evidence" value="ECO:0007669"/>
    <property type="project" value="UniProtKB-KW"/>
</dbReference>
<feature type="domain" description="Glycosyltransferase 2-like" evidence="2">
    <location>
        <begin position="8"/>
        <end position="100"/>
    </location>
</feature>
<dbReference type="OrthoDB" id="9797391at2"/>
<organism evidence="3 4">
    <name type="scientific">Cryobacterium melibiosiphilum</name>
    <dbReference type="NCBI Taxonomy" id="995039"/>
    <lineage>
        <taxon>Bacteria</taxon>
        <taxon>Bacillati</taxon>
        <taxon>Actinomycetota</taxon>
        <taxon>Actinomycetes</taxon>
        <taxon>Micrococcales</taxon>
        <taxon>Microbacteriaceae</taxon>
        <taxon>Cryobacterium</taxon>
    </lineage>
</organism>
<evidence type="ECO:0000313" key="3">
    <source>
        <dbReference type="EMBL" id="RJT91026.1"/>
    </source>
</evidence>
<name>A0A3A5MYB3_9MICO</name>
<keyword evidence="4" id="KW-1185">Reference proteome</keyword>
<evidence type="ECO:0000256" key="1">
    <source>
        <dbReference type="SAM" id="MobiDB-lite"/>
    </source>
</evidence>
<dbReference type="InterPro" id="IPR050834">
    <property type="entry name" value="Glycosyltransf_2"/>
</dbReference>
<evidence type="ECO:0000259" key="2">
    <source>
        <dbReference type="Pfam" id="PF00535"/>
    </source>
</evidence>
<dbReference type="SUPFAM" id="SSF53448">
    <property type="entry name" value="Nucleotide-diphospho-sugar transferases"/>
    <property type="match status" value="1"/>
</dbReference>
<dbReference type="RefSeq" id="WP_119971217.1">
    <property type="nucleotide sequence ID" value="NZ_JBHSQA010000029.1"/>
</dbReference>
<reference evidence="3 4" key="1">
    <citation type="submission" date="2018-09" db="EMBL/GenBank/DDBJ databases">
        <title>Novel species of Cryobacterium.</title>
        <authorList>
            <person name="Liu Q."/>
            <person name="Xin Y.-H."/>
        </authorList>
    </citation>
    <scope>NUCLEOTIDE SEQUENCE [LARGE SCALE GENOMIC DNA]</scope>
    <source>
        <strain evidence="3 4">Hh39</strain>
    </source>
</reference>
<protein>
    <submittedName>
        <fullName evidence="3">Colanic acid biosynthesis glycosyltransferase WcaE</fullName>
    </submittedName>
</protein>
<comment type="caution">
    <text evidence="3">The sequence shown here is derived from an EMBL/GenBank/DDBJ whole genome shotgun (WGS) entry which is preliminary data.</text>
</comment>
<dbReference type="AlphaFoldDB" id="A0A3A5MYB3"/>
<dbReference type="Gene3D" id="3.90.550.10">
    <property type="entry name" value="Spore Coat Polysaccharide Biosynthesis Protein SpsA, Chain A"/>
    <property type="match status" value="1"/>
</dbReference>
<accession>A0A3A5MYB3</accession>
<dbReference type="Pfam" id="PF00535">
    <property type="entry name" value="Glycos_transf_2"/>
    <property type="match status" value="1"/>
</dbReference>
<proteinExistence type="predicted"/>